<comment type="caution">
    <text evidence="4">The sequence shown here is derived from an EMBL/GenBank/DDBJ whole genome shotgun (WGS) entry which is preliminary data.</text>
</comment>
<evidence type="ECO:0000256" key="2">
    <source>
        <dbReference type="ARBA" id="ARBA00023043"/>
    </source>
</evidence>
<sequence length="216" mass="23576">MIDATPARRVPPVAEVFADEDLRRAAALAEAGDAAQIRALRIFDLDAVQPSGVNLLMYEIAACNEVAVRTLIDAGADPNALTATGASPMLVAGASEDPRWLEVLLEKGGDPNLKNQFDEPLLTLLVPYGRWDNTQLLLDRGARIDETGPAKQTATYLYATLHQFDRVHALLERGADPTRTDVNGLGLRDFVRQRIPPGSPQEPWRERVMARIGASE</sequence>
<protein>
    <submittedName>
        <fullName evidence="4">Ankyrin-like protein</fullName>
    </submittedName>
</protein>
<gene>
    <name evidence="4" type="ORF">CAP_3179</name>
</gene>
<keyword evidence="1" id="KW-0677">Repeat</keyword>
<dbReference type="PROSITE" id="PS50088">
    <property type="entry name" value="ANK_REPEAT"/>
    <property type="match status" value="1"/>
</dbReference>
<dbReference type="AlphaFoldDB" id="A0A017T928"/>
<name>A0A017T928_9BACT</name>
<dbReference type="OrthoDB" id="5501697at2"/>
<keyword evidence="2 3" id="KW-0040">ANK repeat</keyword>
<reference evidence="4 5" key="1">
    <citation type="submission" date="2013-05" db="EMBL/GenBank/DDBJ databases">
        <title>Genome assembly of Chondromyces apiculatus DSM 436.</title>
        <authorList>
            <person name="Sharma G."/>
            <person name="Khatri I."/>
            <person name="Kaur C."/>
            <person name="Mayilraj S."/>
            <person name="Subramanian S."/>
        </authorList>
    </citation>
    <scope>NUCLEOTIDE SEQUENCE [LARGE SCALE GENOMIC DNA]</scope>
    <source>
        <strain evidence="4 5">DSM 436</strain>
    </source>
</reference>
<dbReference type="RefSeq" id="WP_044241688.1">
    <property type="nucleotide sequence ID" value="NZ_ASRX01000023.1"/>
</dbReference>
<dbReference type="eggNOG" id="COG0666">
    <property type="taxonomic scope" value="Bacteria"/>
</dbReference>
<dbReference type="PANTHER" id="PTHR24198:SF165">
    <property type="entry name" value="ANKYRIN REPEAT-CONTAINING PROTEIN-RELATED"/>
    <property type="match status" value="1"/>
</dbReference>
<organism evidence="4 5">
    <name type="scientific">Chondromyces apiculatus DSM 436</name>
    <dbReference type="NCBI Taxonomy" id="1192034"/>
    <lineage>
        <taxon>Bacteria</taxon>
        <taxon>Pseudomonadati</taxon>
        <taxon>Myxococcota</taxon>
        <taxon>Polyangia</taxon>
        <taxon>Polyangiales</taxon>
        <taxon>Polyangiaceae</taxon>
        <taxon>Chondromyces</taxon>
    </lineage>
</organism>
<proteinExistence type="predicted"/>
<dbReference type="InterPro" id="IPR002110">
    <property type="entry name" value="Ankyrin_rpt"/>
</dbReference>
<evidence type="ECO:0000313" key="5">
    <source>
        <dbReference type="Proteomes" id="UP000019678"/>
    </source>
</evidence>
<dbReference type="Proteomes" id="UP000019678">
    <property type="component" value="Unassembled WGS sequence"/>
</dbReference>
<dbReference type="SMART" id="SM00248">
    <property type="entry name" value="ANK"/>
    <property type="match status" value="4"/>
</dbReference>
<dbReference type="PANTHER" id="PTHR24198">
    <property type="entry name" value="ANKYRIN REPEAT AND PROTEIN KINASE DOMAIN-CONTAINING PROTEIN"/>
    <property type="match status" value="1"/>
</dbReference>
<feature type="repeat" description="ANK" evidence="3">
    <location>
        <begin position="84"/>
        <end position="116"/>
    </location>
</feature>
<dbReference type="InterPro" id="IPR036770">
    <property type="entry name" value="Ankyrin_rpt-contain_sf"/>
</dbReference>
<evidence type="ECO:0000256" key="3">
    <source>
        <dbReference type="PROSITE-ProRule" id="PRU00023"/>
    </source>
</evidence>
<evidence type="ECO:0000313" key="4">
    <source>
        <dbReference type="EMBL" id="EYF05452.1"/>
    </source>
</evidence>
<dbReference type="STRING" id="1192034.CAP_3179"/>
<accession>A0A017T928</accession>
<dbReference type="EMBL" id="ASRX01000023">
    <property type="protein sequence ID" value="EYF05452.1"/>
    <property type="molecule type" value="Genomic_DNA"/>
</dbReference>
<keyword evidence="5" id="KW-1185">Reference proteome</keyword>
<evidence type="ECO:0000256" key="1">
    <source>
        <dbReference type="ARBA" id="ARBA00022737"/>
    </source>
</evidence>
<dbReference type="Gene3D" id="1.25.40.20">
    <property type="entry name" value="Ankyrin repeat-containing domain"/>
    <property type="match status" value="1"/>
</dbReference>
<dbReference type="SUPFAM" id="SSF48403">
    <property type="entry name" value="Ankyrin repeat"/>
    <property type="match status" value="1"/>
</dbReference>